<gene>
    <name evidence="2" type="ORF">CCMP2556_LOCUS50414</name>
</gene>
<reference evidence="2 3" key="1">
    <citation type="submission" date="2024-02" db="EMBL/GenBank/DDBJ databases">
        <authorList>
            <person name="Chen Y."/>
            <person name="Shah S."/>
            <person name="Dougan E. K."/>
            <person name="Thang M."/>
            <person name="Chan C."/>
        </authorList>
    </citation>
    <scope>NUCLEOTIDE SEQUENCE [LARGE SCALE GENOMIC DNA]</scope>
</reference>
<feature type="region of interest" description="Disordered" evidence="1">
    <location>
        <begin position="1"/>
        <end position="26"/>
    </location>
</feature>
<protein>
    <submittedName>
        <fullName evidence="2">Uncharacterized protein</fullName>
    </submittedName>
</protein>
<sequence>MRSRRFGREYSLETSHSGDVQPAQPNAQVSPVLLVNLDPSDQTSNCTGWDQRLVPVFHRIPFTSRHSPDRTQCGFRVMAQSPQKVAQRCIYIADFHRLVPPSITQPYALNAPKRARAVFSTRHPDARGPEQGTAGDLLSTVTSESPVTGHMCKVEPGVERMEPQPRASTERSAGRLGCFWNEFYPKI</sequence>
<accession>A0ABP0S734</accession>
<evidence type="ECO:0000256" key="1">
    <source>
        <dbReference type="SAM" id="MobiDB-lite"/>
    </source>
</evidence>
<keyword evidence="3" id="KW-1185">Reference proteome</keyword>
<feature type="compositionally biased region" description="Basic and acidic residues" evidence="1">
    <location>
        <begin position="1"/>
        <end position="11"/>
    </location>
</feature>
<evidence type="ECO:0000313" key="2">
    <source>
        <dbReference type="EMBL" id="CAK9108151.1"/>
    </source>
</evidence>
<feature type="compositionally biased region" description="Polar residues" evidence="1">
    <location>
        <begin position="12"/>
        <end position="26"/>
    </location>
</feature>
<evidence type="ECO:0000313" key="3">
    <source>
        <dbReference type="Proteomes" id="UP001642484"/>
    </source>
</evidence>
<dbReference type="Proteomes" id="UP001642484">
    <property type="component" value="Unassembled WGS sequence"/>
</dbReference>
<comment type="caution">
    <text evidence="2">The sequence shown here is derived from an EMBL/GenBank/DDBJ whole genome shotgun (WGS) entry which is preliminary data.</text>
</comment>
<proteinExistence type="predicted"/>
<organism evidence="2 3">
    <name type="scientific">Durusdinium trenchii</name>
    <dbReference type="NCBI Taxonomy" id="1381693"/>
    <lineage>
        <taxon>Eukaryota</taxon>
        <taxon>Sar</taxon>
        <taxon>Alveolata</taxon>
        <taxon>Dinophyceae</taxon>
        <taxon>Suessiales</taxon>
        <taxon>Symbiodiniaceae</taxon>
        <taxon>Durusdinium</taxon>
    </lineage>
</organism>
<name>A0ABP0S734_9DINO</name>
<dbReference type="EMBL" id="CAXAMN010027062">
    <property type="protein sequence ID" value="CAK9108151.1"/>
    <property type="molecule type" value="Genomic_DNA"/>
</dbReference>